<dbReference type="InterPro" id="IPR036265">
    <property type="entry name" value="HIT-like_sf"/>
</dbReference>
<organism evidence="1 2">
    <name type="scientific">Ambispora leptoticha</name>
    <dbReference type="NCBI Taxonomy" id="144679"/>
    <lineage>
        <taxon>Eukaryota</taxon>
        <taxon>Fungi</taxon>
        <taxon>Fungi incertae sedis</taxon>
        <taxon>Mucoromycota</taxon>
        <taxon>Glomeromycotina</taxon>
        <taxon>Glomeromycetes</taxon>
        <taxon>Archaeosporales</taxon>
        <taxon>Ambisporaceae</taxon>
        <taxon>Ambispora</taxon>
    </lineage>
</organism>
<dbReference type="AlphaFoldDB" id="A0A9N9BJX3"/>
<keyword evidence="2" id="KW-1185">Reference proteome</keyword>
<dbReference type="Proteomes" id="UP000789508">
    <property type="component" value="Unassembled WGS sequence"/>
</dbReference>
<comment type="caution">
    <text evidence="1">The sequence shown here is derived from an EMBL/GenBank/DDBJ whole genome shotgun (WGS) entry which is preliminary data.</text>
</comment>
<gene>
    <name evidence="1" type="ORF">ALEPTO_LOCUS6619</name>
</gene>
<feature type="non-terminal residue" evidence="1">
    <location>
        <position position="131"/>
    </location>
</feature>
<dbReference type="Gene3D" id="3.30.428.10">
    <property type="entry name" value="HIT-like"/>
    <property type="match status" value="1"/>
</dbReference>
<accession>A0A9N9BJX3</accession>
<evidence type="ECO:0000313" key="1">
    <source>
        <dbReference type="EMBL" id="CAG8566730.1"/>
    </source>
</evidence>
<dbReference type="EMBL" id="CAJVPS010002367">
    <property type="protein sequence ID" value="CAG8566730.1"/>
    <property type="molecule type" value="Genomic_DNA"/>
</dbReference>
<sequence>MPEKKCISCAKLSVPLEKGQLRSLLTDGGTVFSSVNHRPNSKHHTDSIAKIEAYLKKANKPIPVGYRISIPNGELAAQNMPPHFYMRVVPKYKKDFGSVMQDKVIAENNKLIAKLCDDNGKEMPTFTRESL</sequence>
<name>A0A9N9BJX3_9GLOM</name>
<evidence type="ECO:0000313" key="2">
    <source>
        <dbReference type="Proteomes" id="UP000789508"/>
    </source>
</evidence>
<reference evidence="1" key="1">
    <citation type="submission" date="2021-06" db="EMBL/GenBank/DDBJ databases">
        <authorList>
            <person name="Kallberg Y."/>
            <person name="Tangrot J."/>
            <person name="Rosling A."/>
        </authorList>
    </citation>
    <scope>NUCLEOTIDE SEQUENCE</scope>
    <source>
        <strain evidence="1">FL130A</strain>
    </source>
</reference>
<protein>
    <submittedName>
        <fullName evidence="1">8270_t:CDS:1</fullName>
    </submittedName>
</protein>
<dbReference type="OrthoDB" id="10606294at2759"/>
<proteinExistence type="predicted"/>
<dbReference type="SUPFAM" id="SSF54197">
    <property type="entry name" value="HIT-like"/>
    <property type="match status" value="1"/>
</dbReference>